<feature type="compositionally biased region" description="Polar residues" evidence="7">
    <location>
        <begin position="481"/>
        <end position="491"/>
    </location>
</feature>
<evidence type="ECO:0000256" key="2">
    <source>
        <dbReference type="ARBA" id="ARBA00022679"/>
    </source>
</evidence>
<keyword evidence="4" id="KW-0418">Kinase</keyword>
<dbReference type="GO" id="GO:0000407">
    <property type="term" value="C:phagophore assembly site"/>
    <property type="evidence" value="ECO:0007669"/>
    <property type="project" value="TreeGrafter"/>
</dbReference>
<dbReference type="InterPro" id="IPR008271">
    <property type="entry name" value="Ser/Thr_kinase_AS"/>
</dbReference>
<keyword evidence="10" id="KW-1185">Reference proteome</keyword>
<comment type="caution">
    <text evidence="9">The sequence shown here is derived from an EMBL/GenBank/DDBJ whole genome shotgun (WGS) entry which is preliminary data.</text>
</comment>
<name>A0A9P6RVK9_9FUNG</name>
<feature type="region of interest" description="Disordered" evidence="7">
    <location>
        <begin position="560"/>
        <end position="595"/>
    </location>
</feature>
<keyword evidence="2" id="KW-0808">Transferase</keyword>
<dbReference type="SMART" id="SM00220">
    <property type="entry name" value="S_TKc"/>
    <property type="match status" value="1"/>
</dbReference>
<evidence type="ECO:0000313" key="9">
    <source>
        <dbReference type="EMBL" id="KAG0327261.1"/>
    </source>
</evidence>
<proteinExistence type="predicted"/>
<dbReference type="GO" id="GO:0005524">
    <property type="term" value="F:ATP binding"/>
    <property type="evidence" value="ECO:0007669"/>
    <property type="project" value="UniProtKB-UniRule"/>
</dbReference>
<evidence type="ECO:0000256" key="3">
    <source>
        <dbReference type="ARBA" id="ARBA00022741"/>
    </source>
</evidence>
<dbReference type="InterPro" id="IPR011009">
    <property type="entry name" value="Kinase-like_dom_sf"/>
</dbReference>
<dbReference type="Proteomes" id="UP000738325">
    <property type="component" value="Unassembled WGS sequence"/>
</dbReference>
<protein>
    <recommendedName>
        <fullName evidence="1">non-specific serine/threonine protein kinase</fullName>
        <ecNumber evidence="1">2.7.11.1</ecNumber>
    </recommendedName>
</protein>
<dbReference type="GO" id="GO:0004674">
    <property type="term" value="F:protein serine/threonine kinase activity"/>
    <property type="evidence" value="ECO:0007669"/>
    <property type="project" value="UniProtKB-EC"/>
</dbReference>
<keyword evidence="3 6" id="KW-0547">Nucleotide-binding</keyword>
<dbReference type="Gene3D" id="3.30.200.20">
    <property type="entry name" value="Phosphorylase Kinase, domain 1"/>
    <property type="match status" value="1"/>
</dbReference>
<feature type="region of interest" description="Disordered" evidence="7">
    <location>
        <begin position="277"/>
        <end position="305"/>
    </location>
</feature>
<dbReference type="PROSITE" id="PS00108">
    <property type="entry name" value="PROTEIN_KINASE_ST"/>
    <property type="match status" value="1"/>
</dbReference>
<dbReference type="SUPFAM" id="SSF56112">
    <property type="entry name" value="Protein kinase-like (PK-like)"/>
    <property type="match status" value="1"/>
</dbReference>
<dbReference type="InterPro" id="IPR000719">
    <property type="entry name" value="Prot_kinase_dom"/>
</dbReference>
<dbReference type="GO" id="GO:0010506">
    <property type="term" value="P:regulation of autophagy"/>
    <property type="evidence" value="ECO:0007669"/>
    <property type="project" value="InterPro"/>
</dbReference>
<dbReference type="Gene3D" id="1.10.510.10">
    <property type="entry name" value="Transferase(Phosphotransferase) domain 1"/>
    <property type="match status" value="1"/>
</dbReference>
<evidence type="ECO:0000256" key="7">
    <source>
        <dbReference type="SAM" id="MobiDB-lite"/>
    </source>
</evidence>
<dbReference type="Pfam" id="PF00069">
    <property type="entry name" value="Pkinase"/>
    <property type="match status" value="1"/>
</dbReference>
<evidence type="ECO:0000256" key="5">
    <source>
        <dbReference type="ARBA" id="ARBA00022840"/>
    </source>
</evidence>
<feature type="region of interest" description="Disordered" evidence="7">
    <location>
        <begin position="738"/>
        <end position="760"/>
    </location>
</feature>
<gene>
    <name evidence="9" type="ORF">BGZ99_008022</name>
</gene>
<evidence type="ECO:0000256" key="6">
    <source>
        <dbReference type="PROSITE-ProRule" id="PRU10141"/>
    </source>
</evidence>
<feature type="compositionally biased region" description="Basic and acidic residues" evidence="7">
    <location>
        <begin position="287"/>
        <end position="298"/>
    </location>
</feature>
<dbReference type="OrthoDB" id="2426488at2759"/>
<evidence type="ECO:0000256" key="4">
    <source>
        <dbReference type="ARBA" id="ARBA00022777"/>
    </source>
</evidence>
<dbReference type="EC" id="2.7.11.1" evidence="1"/>
<dbReference type="InterPro" id="IPR045269">
    <property type="entry name" value="Atg1-like"/>
</dbReference>
<dbReference type="PROSITE" id="PS00107">
    <property type="entry name" value="PROTEIN_KINASE_ATP"/>
    <property type="match status" value="1"/>
</dbReference>
<dbReference type="AlphaFoldDB" id="A0A9P6RVK9"/>
<dbReference type="PANTHER" id="PTHR24348:SF22">
    <property type="entry name" value="NON-SPECIFIC SERINE_THREONINE PROTEIN KINASE"/>
    <property type="match status" value="1"/>
</dbReference>
<feature type="binding site" evidence="6">
    <location>
        <position position="685"/>
    </location>
    <ligand>
        <name>ATP</name>
        <dbReference type="ChEBI" id="CHEBI:30616"/>
    </ligand>
</feature>
<dbReference type="CDD" id="cd00180">
    <property type="entry name" value="PKc"/>
    <property type="match status" value="1"/>
</dbReference>
<dbReference type="EMBL" id="JAAAIP010000060">
    <property type="protein sequence ID" value="KAG0327261.1"/>
    <property type="molecule type" value="Genomic_DNA"/>
</dbReference>
<keyword evidence="5 6" id="KW-0067">ATP-binding</keyword>
<evidence type="ECO:0000256" key="1">
    <source>
        <dbReference type="ARBA" id="ARBA00012513"/>
    </source>
</evidence>
<feature type="domain" description="Protein kinase" evidence="8">
    <location>
        <begin position="655"/>
        <end position="918"/>
    </location>
</feature>
<feature type="compositionally biased region" description="Polar residues" evidence="7">
    <location>
        <begin position="560"/>
        <end position="575"/>
    </location>
</feature>
<organism evidence="9 10">
    <name type="scientific">Dissophora globulifera</name>
    <dbReference type="NCBI Taxonomy" id="979702"/>
    <lineage>
        <taxon>Eukaryota</taxon>
        <taxon>Fungi</taxon>
        <taxon>Fungi incertae sedis</taxon>
        <taxon>Mucoromycota</taxon>
        <taxon>Mortierellomycotina</taxon>
        <taxon>Mortierellomycetes</taxon>
        <taxon>Mortierellales</taxon>
        <taxon>Mortierellaceae</taxon>
        <taxon>Dissophora</taxon>
    </lineage>
</organism>
<evidence type="ECO:0000313" key="10">
    <source>
        <dbReference type="Proteomes" id="UP000738325"/>
    </source>
</evidence>
<feature type="compositionally biased region" description="Basic and acidic residues" evidence="7">
    <location>
        <begin position="738"/>
        <end position="750"/>
    </location>
</feature>
<dbReference type="GO" id="GO:0016020">
    <property type="term" value="C:membrane"/>
    <property type="evidence" value="ECO:0007669"/>
    <property type="project" value="TreeGrafter"/>
</dbReference>
<dbReference type="GO" id="GO:0005829">
    <property type="term" value="C:cytosol"/>
    <property type="evidence" value="ECO:0007669"/>
    <property type="project" value="TreeGrafter"/>
</dbReference>
<feature type="region of interest" description="Disordered" evidence="7">
    <location>
        <begin position="480"/>
        <end position="508"/>
    </location>
</feature>
<dbReference type="GO" id="GO:0005776">
    <property type="term" value="C:autophagosome"/>
    <property type="evidence" value="ECO:0007669"/>
    <property type="project" value="TreeGrafter"/>
</dbReference>
<dbReference type="GO" id="GO:0000045">
    <property type="term" value="P:autophagosome assembly"/>
    <property type="evidence" value="ECO:0007669"/>
    <property type="project" value="TreeGrafter"/>
</dbReference>
<dbReference type="InterPro" id="IPR017441">
    <property type="entry name" value="Protein_kinase_ATP_BS"/>
</dbReference>
<evidence type="ECO:0000259" key="8">
    <source>
        <dbReference type="PROSITE" id="PS50011"/>
    </source>
</evidence>
<accession>A0A9P6RVK9</accession>
<reference evidence="9" key="1">
    <citation type="journal article" date="2020" name="Fungal Divers.">
        <title>Resolving the Mortierellaceae phylogeny through synthesis of multi-gene phylogenetics and phylogenomics.</title>
        <authorList>
            <person name="Vandepol N."/>
            <person name="Liber J."/>
            <person name="Desiro A."/>
            <person name="Na H."/>
            <person name="Kennedy M."/>
            <person name="Barry K."/>
            <person name="Grigoriev I.V."/>
            <person name="Miller A.N."/>
            <person name="O'Donnell K."/>
            <person name="Stajich J.E."/>
            <person name="Bonito G."/>
        </authorList>
    </citation>
    <scope>NUCLEOTIDE SEQUENCE</scope>
    <source>
        <strain evidence="9">REB-010B</strain>
    </source>
</reference>
<dbReference type="PROSITE" id="PS50011">
    <property type="entry name" value="PROTEIN_KINASE_DOM"/>
    <property type="match status" value="1"/>
</dbReference>
<sequence>MAAPSTLLSDSASPQRLRKINSPFMKRSVFGTSAAKLTVFDNTHNVDASDNRATLATLATRSVSLGVKSSVSSLSMITGASVGSGTLGTSKGSKDSKFTKLINSFSNPSLFQAPSNNIPHLSYKAIRLRLKFGRSVSMMIDSPSSESATESLTSIQSLDSWGERHDLRGEKKSRLCSHTAAASVYEVSTVRTMSQSQPVLPQLLIGPIARKNFRDRSAVEEEEILRTSQMLTVPGKERVRTMQNNGSEAPTLDLNPFSPYSPGIKISDMARTTIRLPNSRGPIDLNEYGKRGDFRPRDDDDDSDEEIELELEGEEAHTHRRNNVTTVGNRFFEEMTYEISITPESPIEQPRLAQSVLTLAMEPTHEVEATESDIDSAAVEAARDPQLSSSSNEEKLEPLADLFEDTLSTIPSAANIAATTTSATATNEESVTESEAIAKQWRRDQSTSMIIQRHDGSTVEHIVHHETFSDSQFLLKRQRRQNSQCKRSSGSLRVATKGISASAGPSSPLIATSSRLADSHDAGIAVVLSETSTSTSDDDSLILTPSVLTEGSTLQERTLSPCSLSSSVNTPNTAETVGKKPAKIDTDLPGSAITPSPQTAISYSFSDKYLLRSNGKNKSTLFTSNGEEEQVVSSKVSRSGKLFAKKIKTIAVFEYNTAKKLGKGNFGIVYQGKRIDEETEVAIKKITRKLPGEIEKLGLVQREMRTGIVPLLDIITTNKHHYLVFQKAEGDLAEMLKGRNKDAQDRRSTRDASPQQPLSPSCSLGSIFSIHEIRSIMHTVVLGTQALHKAGYSHKDIKPANILFREGRGLLCDFGLCSRGDELPQNQFFGTQDYASPEARRVGGHRHCDYIQSDIYSLGAVLYELATGSVLSRVISQGLNWQRIALFGGRSYCELLQGMINDIEKRWTIDQVVQSRFWDDEVARIPAAAVAVASAPTTSLSLSSPSAVVTESQQATKTPGDVQACS</sequence>
<dbReference type="PANTHER" id="PTHR24348">
    <property type="entry name" value="SERINE/THREONINE-PROTEIN KINASE UNC-51-RELATED"/>
    <property type="match status" value="1"/>
</dbReference>